<dbReference type="PROSITE" id="PS00860">
    <property type="entry name" value="GTP_CYCLOHYDROL_1_2"/>
    <property type="match status" value="1"/>
</dbReference>
<organism evidence="8">
    <name type="scientific">Gracilinema caldarium</name>
    <dbReference type="NCBI Taxonomy" id="215591"/>
    <lineage>
        <taxon>Bacteria</taxon>
        <taxon>Pseudomonadati</taxon>
        <taxon>Spirochaetota</taxon>
        <taxon>Spirochaetia</taxon>
        <taxon>Spirochaetales</taxon>
        <taxon>Breznakiellaceae</taxon>
        <taxon>Gracilinema</taxon>
    </lineage>
</organism>
<dbReference type="GO" id="GO:0006730">
    <property type="term" value="P:one-carbon metabolic process"/>
    <property type="evidence" value="ECO:0007669"/>
    <property type="project" value="UniProtKB-UniRule"/>
</dbReference>
<proteinExistence type="inferred from homology"/>
<dbReference type="NCBIfam" id="NF006826">
    <property type="entry name" value="PRK09347.1-3"/>
    <property type="match status" value="1"/>
</dbReference>
<reference evidence="8" key="1">
    <citation type="journal article" date="2020" name="mSystems">
        <title>Genome- and Community-Level Interaction Insights into Carbon Utilization and Element Cycling Functions of Hydrothermarchaeota in Hydrothermal Sediment.</title>
        <authorList>
            <person name="Zhou Z."/>
            <person name="Liu Y."/>
            <person name="Xu W."/>
            <person name="Pan J."/>
            <person name="Luo Z.H."/>
            <person name="Li M."/>
        </authorList>
    </citation>
    <scope>NUCLEOTIDE SEQUENCE [LARGE SCALE GENOMIC DNA]</scope>
    <source>
        <strain evidence="8">SpSt-503</strain>
    </source>
</reference>
<feature type="binding site" evidence="6">
    <location>
        <position position="112"/>
    </location>
    <ligand>
        <name>Zn(2+)</name>
        <dbReference type="ChEBI" id="CHEBI:29105"/>
    </ligand>
</feature>
<dbReference type="FunFam" id="3.30.1130.10:FF:000001">
    <property type="entry name" value="GTP cyclohydrolase 1"/>
    <property type="match status" value="1"/>
</dbReference>
<evidence type="ECO:0000256" key="3">
    <source>
        <dbReference type="ARBA" id="ARBA00008085"/>
    </source>
</evidence>
<dbReference type="EC" id="3.5.4.16" evidence="6"/>
<dbReference type="UniPathway" id="UPA00848">
    <property type="reaction ID" value="UER00151"/>
</dbReference>
<comment type="caution">
    <text evidence="8">The sequence shown here is derived from an EMBL/GenBank/DDBJ whole genome shotgun (WGS) entry which is preliminary data.</text>
</comment>
<keyword evidence="4 6" id="KW-0554">One-carbon metabolism</keyword>
<protein>
    <recommendedName>
        <fullName evidence="6">GTP cyclohydrolase 1</fullName>
        <ecNumber evidence="6">3.5.4.16</ecNumber>
    </recommendedName>
    <alternativeName>
        <fullName evidence="6">GTP cyclohydrolase I</fullName>
        <shortName evidence="6">GTP-CH-I</shortName>
    </alternativeName>
</protein>
<dbReference type="GO" id="GO:0046654">
    <property type="term" value="P:tetrahydrofolate biosynthetic process"/>
    <property type="evidence" value="ECO:0007669"/>
    <property type="project" value="UniProtKB-UniRule"/>
</dbReference>
<dbReference type="GO" id="GO:0005525">
    <property type="term" value="F:GTP binding"/>
    <property type="evidence" value="ECO:0007669"/>
    <property type="project" value="UniProtKB-KW"/>
</dbReference>
<dbReference type="GO" id="GO:0003934">
    <property type="term" value="F:GTP cyclohydrolase I activity"/>
    <property type="evidence" value="ECO:0007669"/>
    <property type="project" value="UniProtKB-UniRule"/>
</dbReference>
<dbReference type="GO" id="GO:0005737">
    <property type="term" value="C:cytoplasm"/>
    <property type="evidence" value="ECO:0007669"/>
    <property type="project" value="TreeGrafter"/>
</dbReference>
<evidence type="ECO:0000259" key="7">
    <source>
        <dbReference type="Pfam" id="PF01227"/>
    </source>
</evidence>
<feature type="binding site" evidence="6">
    <location>
        <position position="40"/>
    </location>
    <ligand>
        <name>Zn(2+)</name>
        <dbReference type="ChEBI" id="CHEBI:29105"/>
    </ligand>
</feature>
<evidence type="ECO:0000256" key="5">
    <source>
        <dbReference type="ARBA" id="ARBA00022801"/>
    </source>
</evidence>
<keyword evidence="6" id="KW-0547">Nucleotide-binding</keyword>
<dbReference type="NCBIfam" id="TIGR00063">
    <property type="entry name" value="folE"/>
    <property type="match status" value="1"/>
</dbReference>
<gene>
    <name evidence="6 8" type="primary">folE</name>
    <name evidence="8" type="ORF">ENS59_05315</name>
</gene>
<dbReference type="GO" id="GO:0006729">
    <property type="term" value="P:tetrahydrobiopterin biosynthetic process"/>
    <property type="evidence" value="ECO:0007669"/>
    <property type="project" value="TreeGrafter"/>
</dbReference>
<accession>A0A7C3E4I3</accession>
<keyword evidence="6" id="KW-0479">Metal-binding</keyword>
<evidence type="ECO:0000256" key="4">
    <source>
        <dbReference type="ARBA" id="ARBA00022563"/>
    </source>
</evidence>
<evidence type="ECO:0000256" key="1">
    <source>
        <dbReference type="ARBA" id="ARBA00001052"/>
    </source>
</evidence>
<dbReference type="PANTHER" id="PTHR11109">
    <property type="entry name" value="GTP CYCLOHYDROLASE I"/>
    <property type="match status" value="1"/>
</dbReference>
<dbReference type="NCBIfam" id="NF006825">
    <property type="entry name" value="PRK09347.1-2"/>
    <property type="match status" value="1"/>
</dbReference>
<dbReference type="InterPro" id="IPR020602">
    <property type="entry name" value="GTP_CycHdrlase_I_dom"/>
</dbReference>
<keyword evidence="6" id="KW-0342">GTP-binding</keyword>
<feature type="domain" description="GTP cyclohydrolase I" evidence="7">
    <location>
        <begin position="1"/>
        <end position="148"/>
    </location>
</feature>
<evidence type="ECO:0000256" key="2">
    <source>
        <dbReference type="ARBA" id="ARBA00005080"/>
    </source>
</evidence>
<dbReference type="GO" id="GO:0008270">
    <property type="term" value="F:zinc ion binding"/>
    <property type="evidence" value="ECO:0007669"/>
    <property type="project" value="UniProtKB-UniRule"/>
</dbReference>
<dbReference type="InterPro" id="IPR018234">
    <property type="entry name" value="GTP_CycHdrlase_I_CS"/>
</dbReference>
<dbReference type="SUPFAM" id="SSF55620">
    <property type="entry name" value="Tetrahydrobiopterin biosynthesis enzymes-like"/>
    <property type="match status" value="1"/>
</dbReference>
<comment type="pathway">
    <text evidence="2 6">Cofactor biosynthesis; 7,8-dihydroneopterin triphosphate biosynthesis; 7,8-dihydroneopterin triphosphate from GTP: step 1/1.</text>
</comment>
<name>A0A7C3E4I3_9SPIR</name>
<keyword evidence="5 6" id="KW-0378">Hydrolase</keyword>
<dbReference type="InterPro" id="IPR043133">
    <property type="entry name" value="GTP-CH-I_C/QueF"/>
</dbReference>
<comment type="catalytic activity">
    <reaction evidence="1 6">
        <text>GTP + H2O = 7,8-dihydroneopterin 3'-triphosphate + formate + H(+)</text>
        <dbReference type="Rhea" id="RHEA:17473"/>
        <dbReference type="ChEBI" id="CHEBI:15377"/>
        <dbReference type="ChEBI" id="CHEBI:15378"/>
        <dbReference type="ChEBI" id="CHEBI:15740"/>
        <dbReference type="ChEBI" id="CHEBI:37565"/>
        <dbReference type="ChEBI" id="CHEBI:58462"/>
        <dbReference type="EC" id="3.5.4.16"/>
    </reaction>
</comment>
<dbReference type="InterPro" id="IPR001474">
    <property type="entry name" value="GTP_CycHdrlase_I"/>
</dbReference>
<evidence type="ECO:0000256" key="6">
    <source>
        <dbReference type="HAMAP-Rule" id="MF_00223"/>
    </source>
</evidence>
<dbReference type="PROSITE" id="PS00859">
    <property type="entry name" value="GTP_CYCLOHYDROL_1_1"/>
    <property type="match status" value="1"/>
</dbReference>
<dbReference type="Gene3D" id="3.30.1130.10">
    <property type="match status" value="1"/>
</dbReference>
<comment type="similarity">
    <text evidence="3 6">Belongs to the GTP cyclohydrolase I family.</text>
</comment>
<keyword evidence="6" id="KW-0862">Zinc</keyword>
<dbReference type="EMBL" id="DSVL01000163">
    <property type="protein sequence ID" value="HFH28917.1"/>
    <property type="molecule type" value="Genomic_DNA"/>
</dbReference>
<evidence type="ECO:0000313" key="8">
    <source>
        <dbReference type="EMBL" id="HFH28917.1"/>
    </source>
</evidence>
<dbReference type="PANTHER" id="PTHR11109:SF7">
    <property type="entry name" value="GTP CYCLOHYDROLASE 1"/>
    <property type="match status" value="1"/>
</dbReference>
<feature type="binding site" evidence="6">
    <location>
        <position position="43"/>
    </location>
    <ligand>
        <name>Zn(2+)</name>
        <dbReference type="ChEBI" id="CHEBI:29105"/>
    </ligand>
</feature>
<dbReference type="HAMAP" id="MF_00223">
    <property type="entry name" value="FolE"/>
    <property type="match status" value="1"/>
</dbReference>
<comment type="subunit">
    <text evidence="6">Homopolymer.</text>
</comment>
<sequence>MYEEIFSGIKQNPKNFIKIFESEEHDEMVILKDIPFYSVCEHHLLPFLGKAHIAYIPKGNRLIGLSKIARIVEIYAKRPQLQERLTSQIADTIKDAVDPLGVLVIIEAEHLCMTMRGIKKPGSKMVTSALRGAFKKNESTRKEALDLIKN</sequence>
<dbReference type="Pfam" id="PF01227">
    <property type="entry name" value="GTP_cyclohydroI"/>
    <property type="match status" value="1"/>
</dbReference>
<dbReference type="AlphaFoldDB" id="A0A7C3E4I3"/>